<dbReference type="GO" id="GO:0003677">
    <property type="term" value="F:DNA binding"/>
    <property type="evidence" value="ECO:0007669"/>
    <property type="project" value="InterPro"/>
</dbReference>
<sequence>MGKREKEIVQEAICKKAEALGEKMLAISVWSNHVHIVLGYSGRPVEETVRIYKNTTSAALRRSGFEGKVWTRGFDKRFCFSEKDLKARVDYVNKHGMGQVNTPD</sequence>
<gene>
    <name evidence="2" type="ORF">S03H2_61481</name>
</gene>
<accession>X1IN37</accession>
<evidence type="ECO:0000259" key="1">
    <source>
        <dbReference type="Pfam" id="PF01797"/>
    </source>
</evidence>
<dbReference type="SUPFAM" id="SSF143422">
    <property type="entry name" value="Transposase IS200-like"/>
    <property type="match status" value="1"/>
</dbReference>
<evidence type="ECO:0000313" key="2">
    <source>
        <dbReference type="EMBL" id="GAH83866.1"/>
    </source>
</evidence>
<dbReference type="GO" id="GO:0004803">
    <property type="term" value="F:transposase activity"/>
    <property type="evidence" value="ECO:0007669"/>
    <property type="project" value="InterPro"/>
</dbReference>
<organism evidence="2">
    <name type="scientific">marine sediment metagenome</name>
    <dbReference type="NCBI Taxonomy" id="412755"/>
    <lineage>
        <taxon>unclassified sequences</taxon>
        <taxon>metagenomes</taxon>
        <taxon>ecological metagenomes</taxon>
    </lineage>
</organism>
<dbReference type="Gene3D" id="3.30.70.1290">
    <property type="entry name" value="Transposase IS200-like"/>
    <property type="match status" value="1"/>
</dbReference>
<dbReference type="InterPro" id="IPR036515">
    <property type="entry name" value="Transposase_17_sf"/>
</dbReference>
<dbReference type="Pfam" id="PF01797">
    <property type="entry name" value="Y1_Tnp"/>
    <property type="match status" value="1"/>
</dbReference>
<proteinExistence type="predicted"/>
<protein>
    <recommendedName>
        <fullName evidence="1">Transposase IS200-like domain-containing protein</fullName>
    </recommendedName>
</protein>
<dbReference type="InterPro" id="IPR002686">
    <property type="entry name" value="Transposase_17"/>
</dbReference>
<feature type="domain" description="Transposase IS200-like" evidence="1">
    <location>
        <begin position="6"/>
        <end position="92"/>
    </location>
</feature>
<dbReference type="AlphaFoldDB" id="X1IN37"/>
<reference evidence="2" key="1">
    <citation type="journal article" date="2014" name="Front. Microbiol.">
        <title>High frequency of phylogenetically diverse reductive dehalogenase-homologous genes in deep subseafloor sedimentary metagenomes.</title>
        <authorList>
            <person name="Kawai M."/>
            <person name="Futagami T."/>
            <person name="Toyoda A."/>
            <person name="Takaki Y."/>
            <person name="Nishi S."/>
            <person name="Hori S."/>
            <person name="Arai W."/>
            <person name="Tsubouchi T."/>
            <person name="Morono Y."/>
            <person name="Uchiyama I."/>
            <person name="Ito T."/>
            <person name="Fujiyama A."/>
            <person name="Inagaki F."/>
            <person name="Takami H."/>
        </authorList>
    </citation>
    <scope>NUCLEOTIDE SEQUENCE</scope>
    <source>
        <strain evidence="2">Expedition CK06-06</strain>
    </source>
</reference>
<comment type="caution">
    <text evidence="2">The sequence shown here is derived from an EMBL/GenBank/DDBJ whole genome shotgun (WGS) entry which is preliminary data.</text>
</comment>
<dbReference type="GO" id="GO:0006313">
    <property type="term" value="P:DNA transposition"/>
    <property type="evidence" value="ECO:0007669"/>
    <property type="project" value="InterPro"/>
</dbReference>
<dbReference type="EMBL" id="BARU01039686">
    <property type="protein sequence ID" value="GAH83866.1"/>
    <property type="molecule type" value="Genomic_DNA"/>
</dbReference>
<name>X1IN37_9ZZZZ</name>